<proteinExistence type="predicted"/>
<dbReference type="CDD" id="cd00077">
    <property type="entry name" value="HDc"/>
    <property type="match status" value="1"/>
</dbReference>
<evidence type="ECO:0000313" key="2">
    <source>
        <dbReference type="EMBL" id="NEN25076.1"/>
    </source>
</evidence>
<dbReference type="PROSITE" id="PS51831">
    <property type="entry name" value="HD"/>
    <property type="match status" value="1"/>
</dbReference>
<dbReference type="EMBL" id="JAAGVY010000039">
    <property type="protein sequence ID" value="NEN25076.1"/>
    <property type="molecule type" value="Genomic_DNA"/>
</dbReference>
<dbReference type="Pfam" id="PF01966">
    <property type="entry name" value="HD"/>
    <property type="match status" value="1"/>
</dbReference>
<evidence type="ECO:0000313" key="3">
    <source>
        <dbReference type="Proteomes" id="UP000486602"/>
    </source>
</evidence>
<dbReference type="AlphaFoldDB" id="A0A7K3WUA6"/>
<organism evidence="2 3">
    <name type="scientific">Cryomorpha ignava</name>
    <dbReference type="NCBI Taxonomy" id="101383"/>
    <lineage>
        <taxon>Bacteria</taxon>
        <taxon>Pseudomonadati</taxon>
        <taxon>Bacteroidota</taxon>
        <taxon>Flavobacteriia</taxon>
        <taxon>Flavobacteriales</taxon>
        <taxon>Cryomorphaceae</taxon>
        <taxon>Cryomorpha</taxon>
    </lineage>
</organism>
<dbReference type="RefSeq" id="WP_163286526.1">
    <property type="nucleotide sequence ID" value="NZ_JAAGVY010000039.1"/>
</dbReference>
<protein>
    <submittedName>
        <fullName evidence="2">HD domain-containing protein</fullName>
    </submittedName>
</protein>
<name>A0A7K3WUA6_9FLAO</name>
<reference evidence="2 3" key="1">
    <citation type="submission" date="2020-02" db="EMBL/GenBank/DDBJ databases">
        <title>Out from the shadows clarifying the taxonomy of the family Cryomorphaceae and related taxa by utilizing the GTDB taxonomic framework.</title>
        <authorList>
            <person name="Bowman J.P."/>
        </authorList>
    </citation>
    <scope>NUCLEOTIDE SEQUENCE [LARGE SCALE GENOMIC DNA]</scope>
    <source>
        <strain evidence="2 3">QSSC 1-22</strain>
    </source>
</reference>
<accession>A0A7K3WUA6</accession>
<evidence type="ECO:0000259" key="1">
    <source>
        <dbReference type="PROSITE" id="PS51831"/>
    </source>
</evidence>
<dbReference type="Proteomes" id="UP000486602">
    <property type="component" value="Unassembled WGS sequence"/>
</dbReference>
<comment type="caution">
    <text evidence="2">The sequence shown here is derived from an EMBL/GenBank/DDBJ whole genome shotgun (WGS) entry which is preliminary data.</text>
</comment>
<dbReference type="SUPFAM" id="SSF109604">
    <property type="entry name" value="HD-domain/PDEase-like"/>
    <property type="match status" value="1"/>
</dbReference>
<dbReference type="PANTHER" id="PTHR33594">
    <property type="entry name" value="SUPERFAMILY HYDROLASE, PUTATIVE (AFU_ORTHOLOGUE AFUA_1G03035)-RELATED"/>
    <property type="match status" value="1"/>
</dbReference>
<dbReference type="SMART" id="SM00471">
    <property type="entry name" value="HDc"/>
    <property type="match status" value="1"/>
</dbReference>
<dbReference type="Gene3D" id="1.10.3210.50">
    <property type="match status" value="1"/>
</dbReference>
<dbReference type="InterPro" id="IPR003607">
    <property type="entry name" value="HD/PDEase_dom"/>
</dbReference>
<gene>
    <name evidence="2" type="ORF">G3O08_16370</name>
</gene>
<feature type="domain" description="HD" evidence="1">
    <location>
        <begin position="26"/>
        <end position="129"/>
    </location>
</feature>
<sequence>MDKLAIVSKIEIEVKCLFEGEGTGHDWYHIDRVRHNALKIGELENADLFLVELGALLHDIADHKFHGNDLSVGPARSKELILKNGGDENLANRVSKIVSEISYKGAGVETTISSLEAAVVQDADRLDAIGAIGIARAFAYGGSKNREIYNPTKNPHLHDTFLAYAEDDGATINHFYEKLLLLKDRMQTATGKKMSIKRHSFMEKFLETFYDEWNLGESR</sequence>
<dbReference type="PANTHER" id="PTHR33594:SF1">
    <property type="entry name" value="HD_PDEASE DOMAIN-CONTAINING PROTEIN"/>
    <property type="match status" value="1"/>
</dbReference>
<dbReference type="InterPro" id="IPR006674">
    <property type="entry name" value="HD_domain"/>
</dbReference>
<keyword evidence="3" id="KW-1185">Reference proteome</keyword>